<dbReference type="OrthoDB" id="1431934at2759"/>
<feature type="compositionally biased region" description="Basic and acidic residues" evidence="10">
    <location>
        <begin position="57"/>
        <end position="66"/>
    </location>
</feature>
<keyword evidence="3" id="KW-0808">Transferase</keyword>
<dbReference type="InterPro" id="IPR002867">
    <property type="entry name" value="IBR_dom"/>
</dbReference>
<keyword evidence="4" id="KW-0479">Metal-binding</keyword>
<comment type="catalytic activity">
    <reaction evidence="1">
        <text>[E2 ubiquitin-conjugating enzyme]-S-ubiquitinyl-L-cysteine + [acceptor protein]-L-lysine = [E2 ubiquitin-conjugating enzyme]-L-cysteine + [acceptor protein]-N(6)-ubiquitinyl-L-lysine.</text>
        <dbReference type="EC" id="2.3.2.31"/>
    </reaction>
</comment>
<dbReference type="PANTHER" id="PTHR11685">
    <property type="entry name" value="RBR FAMILY RING FINGER AND IBR DOMAIN-CONTAINING"/>
    <property type="match status" value="1"/>
</dbReference>
<evidence type="ECO:0000256" key="3">
    <source>
        <dbReference type="ARBA" id="ARBA00022679"/>
    </source>
</evidence>
<evidence type="ECO:0000259" key="11">
    <source>
        <dbReference type="PROSITE" id="PS50089"/>
    </source>
</evidence>
<keyword evidence="6 9" id="KW-0863">Zinc-finger</keyword>
<dbReference type="PROSITE" id="PS51873">
    <property type="entry name" value="TRIAD"/>
    <property type="match status" value="1"/>
</dbReference>
<dbReference type="GO" id="GO:0008270">
    <property type="term" value="F:zinc ion binding"/>
    <property type="evidence" value="ECO:0007669"/>
    <property type="project" value="UniProtKB-KW"/>
</dbReference>
<evidence type="ECO:0000256" key="4">
    <source>
        <dbReference type="ARBA" id="ARBA00022723"/>
    </source>
</evidence>
<evidence type="ECO:0000256" key="2">
    <source>
        <dbReference type="ARBA" id="ARBA00012251"/>
    </source>
</evidence>
<dbReference type="Pfam" id="PF22191">
    <property type="entry name" value="IBR_1"/>
    <property type="match status" value="1"/>
</dbReference>
<sequence length="326" mass="37431">MKRRNAEVSILTARASHSTARSNSLERRTNHRPAKSTSRAGGERSKARPRRPPKPPESIRDTKERNTGPTSKYKKPNRYRAPIPSYLTGETDDEHQDQNSVPAKDCIVCTNTRSLHHFPTRPPTSQCTHKANICRRCLKGWIKSEFERKVWNQINCPECAARIEYDDMLEFAPRNIFHRYDKLSTKAALEAIPGFQWCPAQNCTSGQIHGDSETNPKFECLGCKYTHCLIHNVPWHRKETCAQYDYRRTDSKVRRAEEEASAKVIKATAKKCPGCKAWIQKHYGCDHMTCSKCKHEFCWLCLADWAPVSNQGPSSHRPNCALYMDR</sequence>
<dbReference type="EMBL" id="ML993912">
    <property type="protein sequence ID" value="KAF2203129.1"/>
    <property type="molecule type" value="Genomic_DNA"/>
</dbReference>
<evidence type="ECO:0000256" key="10">
    <source>
        <dbReference type="SAM" id="MobiDB-lite"/>
    </source>
</evidence>
<evidence type="ECO:0000256" key="7">
    <source>
        <dbReference type="ARBA" id="ARBA00022786"/>
    </source>
</evidence>
<dbReference type="Gene3D" id="3.30.40.10">
    <property type="entry name" value="Zinc/RING finger domain, C3HC4 (zinc finger)"/>
    <property type="match status" value="1"/>
</dbReference>
<reference evidence="13" key="1">
    <citation type="journal article" date="2020" name="Stud. Mycol.">
        <title>101 Dothideomycetes genomes: a test case for predicting lifestyles and emergence of pathogens.</title>
        <authorList>
            <person name="Haridas S."/>
            <person name="Albert R."/>
            <person name="Binder M."/>
            <person name="Bloem J."/>
            <person name="Labutti K."/>
            <person name="Salamov A."/>
            <person name="Andreopoulos B."/>
            <person name="Baker S."/>
            <person name="Barry K."/>
            <person name="Bills G."/>
            <person name="Bluhm B."/>
            <person name="Cannon C."/>
            <person name="Castanera R."/>
            <person name="Culley D."/>
            <person name="Daum C."/>
            <person name="Ezra D."/>
            <person name="Gonzalez J."/>
            <person name="Henrissat B."/>
            <person name="Kuo A."/>
            <person name="Liang C."/>
            <person name="Lipzen A."/>
            <person name="Lutzoni F."/>
            <person name="Magnuson J."/>
            <person name="Mondo S."/>
            <person name="Nolan M."/>
            <person name="Ohm R."/>
            <person name="Pangilinan J."/>
            <person name="Park H.-J."/>
            <person name="Ramirez L."/>
            <person name="Alfaro M."/>
            <person name="Sun H."/>
            <person name="Tritt A."/>
            <person name="Yoshinaga Y."/>
            <person name="Zwiers L.-H."/>
            <person name="Turgeon B."/>
            <person name="Goodwin S."/>
            <person name="Spatafora J."/>
            <person name="Crous P."/>
            <person name="Grigoriev I."/>
        </authorList>
    </citation>
    <scope>NUCLEOTIDE SEQUENCE</scope>
    <source>
        <strain evidence="13">ATCC 74209</strain>
    </source>
</reference>
<comment type="caution">
    <text evidence="13">The sequence shown here is derived from an EMBL/GenBank/DDBJ whole genome shotgun (WGS) entry which is preliminary data.</text>
</comment>
<keyword evidence="8" id="KW-0862">Zinc</keyword>
<evidence type="ECO:0000256" key="5">
    <source>
        <dbReference type="ARBA" id="ARBA00022737"/>
    </source>
</evidence>
<dbReference type="InterPro" id="IPR013083">
    <property type="entry name" value="Znf_RING/FYVE/PHD"/>
</dbReference>
<gene>
    <name evidence="13" type="ORF">GQ43DRAFT_367585</name>
</gene>
<evidence type="ECO:0000313" key="13">
    <source>
        <dbReference type="EMBL" id="KAF2203129.1"/>
    </source>
</evidence>
<dbReference type="InterPro" id="IPR017907">
    <property type="entry name" value="Znf_RING_CS"/>
</dbReference>
<accession>A0A9P4JRN6</accession>
<organism evidence="13 14">
    <name type="scientific">Delitschia confertaspora ATCC 74209</name>
    <dbReference type="NCBI Taxonomy" id="1513339"/>
    <lineage>
        <taxon>Eukaryota</taxon>
        <taxon>Fungi</taxon>
        <taxon>Dikarya</taxon>
        <taxon>Ascomycota</taxon>
        <taxon>Pezizomycotina</taxon>
        <taxon>Dothideomycetes</taxon>
        <taxon>Pleosporomycetidae</taxon>
        <taxon>Pleosporales</taxon>
        <taxon>Delitschiaceae</taxon>
        <taxon>Delitschia</taxon>
    </lineage>
</organism>
<feature type="domain" description="RING-type" evidence="12">
    <location>
        <begin position="102"/>
        <end position="324"/>
    </location>
</feature>
<dbReference type="Gene3D" id="1.20.120.1750">
    <property type="match status" value="1"/>
</dbReference>
<dbReference type="SMART" id="SM00647">
    <property type="entry name" value="IBR"/>
    <property type="match status" value="2"/>
</dbReference>
<dbReference type="InterPro" id="IPR031127">
    <property type="entry name" value="E3_UB_ligase_RBR"/>
</dbReference>
<dbReference type="PROSITE" id="PS00518">
    <property type="entry name" value="ZF_RING_1"/>
    <property type="match status" value="1"/>
</dbReference>
<evidence type="ECO:0000256" key="8">
    <source>
        <dbReference type="ARBA" id="ARBA00022833"/>
    </source>
</evidence>
<keyword evidence="5" id="KW-0677">Repeat</keyword>
<dbReference type="SUPFAM" id="SSF57850">
    <property type="entry name" value="RING/U-box"/>
    <property type="match status" value="3"/>
</dbReference>
<dbReference type="InterPro" id="IPR001841">
    <property type="entry name" value="Znf_RING"/>
</dbReference>
<dbReference type="Proteomes" id="UP000799536">
    <property type="component" value="Unassembled WGS sequence"/>
</dbReference>
<keyword evidence="7" id="KW-0833">Ubl conjugation pathway</keyword>
<feature type="domain" description="RING-type" evidence="11">
    <location>
        <begin position="106"/>
        <end position="159"/>
    </location>
</feature>
<dbReference type="PROSITE" id="PS50089">
    <property type="entry name" value="ZF_RING_2"/>
    <property type="match status" value="1"/>
</dbReference>
<protein>
    <recommendedName>
        <fullName evidence="2">RBR-type E3 ubiquitin transferase</fullName>
        <ecNumber evidence="2">2.3.2.31</ecNumber>
    </recommendedName>
</protein>
<evidence type="ECO:0000256" key="1">
    <source>
        <dbReference type="ARBA" id="ARBA00001798"/>
    </source>
</evidence>
<evidence type="ECO:0000259" key="12">
    <source>
        <dbReference type="PROSITE" id="PS51873"/>
    </source>
</evidence>
<dbReference type="EC" id="2.3.2.31" evidence="2"/>
<evidence type="ECO:0000256" key="6">
    <source>
        <dbReference type="ARBA" id="ARBA00022771"/>
    </source>
</evidence>
<dbReference type="AlphaFoldDB" id="A0A9P4JRN6"/>
<dbReference type="InterPro" id="IPR044066">
    <property type="entry name" value="TRIAD_supradom"/>
</dbReference>
<dbReference type="GO" id="GO:0061630">
    <property type="term" value="F:ubiquitin protein ligase activity"/>
    <property type="evidence" value="ECO:0007669"/>
    <property type="project" value="UniProtKB-EC"/>
</dbReference>
<feature type="region of interest" description="Disordered" evidence="10">
    <location>
        <begin position="1"/>
        <end position="99"/>
    </location>
</feature>
<proteinExistence type="predicted"/>
<dbReference type="Pfam" id="PF01485">
    <property type="entry name" value="IBR"/>
    <property type="match status" value="1"/>
</dbReference>
<dbReference type="CDD" id="cd20335">
    <property type="entry name" value="BRcat_RBR"/>
    <property type="match status" value="1"/>
</dbReference>
<evidence type="ECO:0000313" key="14">
    <source>
        <dbReference type="Proteomes" id="UP000799536"/>
    </source>
</evidence>
<dbReference type="SMART" id="SM00184">
    <property type="entry name" value="RING"/>
    <property type="match status" value="2"/>
</dbReference>
<keyword evidence="14" id="KW-1185">Reference proteome</keyword>
<dbReference type="GO" id="GO:0016567">
    <property type="term" value="P:protein ubiquitination"/>
    <property type="evidence" value="ECO:0007669"/>
    <property type="project" value="InterPro"/>
</dbReference>
<dbReference type="CDD" id="cd20336">
    <property type="entry name" value="Rcat_RBR"/>
    <property type="match status" value="1"/>
</dbReference>
<name>A0A9P4JRN6_9PLEO</name>
<evidence type="ECO:0000256" key="9">
    <source>
        <dbReference type="PROSITE-ProRule" id="PRU00175"/>
    </source>
</evidence>